<evidence type="ECO:0000313" key="2">
    <source>
        <dbReference type="Proteomes" id="UP000238217"/>
    </source>
</evidence>
<protein>
    <submittedName>
        <fullName evidence="1">Uncharacterized protein</fullName>
    </submittedName>
</protein>
<sequence length="188" mass="20293">MRWDALFADLETQLEAGQTAEFTAALADASRLEASRLEFAERLRGHQDRELGLQVSGGHRFDLRVRAVGADWMAGTTLRHSVLVPLSSILTVDGMVRSVARGESSAVRRRLGIAAPLRRLSRDRAPVSVFGAQGLLAAGLIAAAGRDFVEIMPLSAEGLLPRGEAARGLRVVPLHAVSWFRSEGTDLD</sequence>
<keyword evidence="2" id="KW-1185">Reference proteome</keyword>
<proteinExistence type="predicted"/>
<accession>A0A2T0YGR7</accession>
<gene>
    <name evidence="1" type="ORF">BCL67_11247</name>
</gene>
<dbReference type="OrthoDB" id="3827359at2"/>
<name>A0A2T0YGR7_9MICC</name>
<dbReference type="AlphaFoldDB" id="A0A2T0YGR7"/>
<comment type="caution">
    <text evidence="1">The sequence shown here is derived from an EMBL/GenBank/DDBJ whole genome shotgun (WGS) entry which is preliminary data.</text>
</comment>
<dbReference type="Proteomes" id="UP000238217">
    <property type="component" value="Unassembled WGS sequence"/>
</dbReference>
<organism evidence="1 2">
    <name type="scientific">Nesterenkonia sandarakina</name>
    <dbReference type="NCBI Taxonomy" id="272918"/>
    <lineage>
        <taxon>Bacteria</taxon>
        <taxon>Bacillati</taxon>
        <taxon>Actinomycetota</taxon>
        <taxon>Actinomycetes</taxon>
        <taxon>Micrococcales</taxon>
        <taxon>Micrococcaceae</taxon>
        <taxon>Nesterenkonia</taxon>
    </lineage>
</organism>
<dbReference type="EMBL" id="PVTY01000012">
    <property type="protein sequence ID" value="PRZ14184.1"/>
    <property type="molecule type" value="Genomic_DNA"/>
</dbReference>
<reference evidence="1 2" key="1">
    <citation type="submission" date="2018-03" db="EMBL/GenBank/DDBJ databases">
        <title>Comparative analysis of microorganisms from saline springs in Andes Mountain Range, Colombia.</title>
        <authorList>
            <person name="Rubin E."/>
        </authorList>
    </citation>
    <scope>NUCLEOTIDE SEQUENCE [LARGE SCALE GENOMIC DNA]</scope>
    <source>
        <strain evidence="1 2">CG 35</strain>
    </source>
</reference>
<evidence type="ECO:0000313" key="1">
    <source>
        <dbReference type="EMBL" id="PRZ14184.1"/>
    </source>
</evidence>
<dbReference type="RefSeq" id="WP_106123444.1">
    <property type="nucleotide sequence ID" value="NZ_PVTY01000012.1"/>
</dbReference>